<organism evidence="1 2">
    <name type="scientific">Dunaliella salina</name>
    <name type="common">Green alga</name>
    <name type="synonym">Protococcus salinus</name>
    <dbReference type="NCBI Taxonomy" id="3046"/>
    <lineage>
        <taxon>Eukaryota</taxon>
        <taxon>Viridiplantae</taxon>
        <taxon>Chlorophyta</taxon>
        <taxon>core chlorophytes</taxon>
        <taxon>Chlorophyceae</taxon>
        <taxon>CS clade</taxon>
        <taxon>Chlamydomonadales</taxon>
        <taxon>Dunaliellaceae</taxon>
        <taxon>Dunaliella</taxon>
    </lineage>
</organism>
<sequence>MLSLQSYAQSSCSSCPLRARSNSVSSRTRHLTVRSSNCDAASISGQQQCGTASFHAFHQSPAAECLPASMPELQQPEIQASTSSAAALSASKSPIRKAMRRFLRTMHSTKWRDHVDIMGPAAMGFVCPVLPGGGFQDLLANRVLVTGFIAWFAAQFGKIFTWRFKKGTWDLKAIVQPGGMPSSHSSLCSGVTTALALQEGLSSPLFAISMAFSVIVMYDAMGVRQHAGKQAAVLNQVVTEIFQKNPAIGDIKLKEVLGHTPRQVLCGAVLGFVVAMCLPWGTVPQQ</sequence>
<dbReference type="InterPro" id="IPR003832">
    <property type="entry name" value="DUF212"/>
</dbReference>
<dbReference type="EMBL" id="MU069519">
    <property type="protein sequence ID" value="KAF5840259.1"/>
    <property type="molecule type" value="Genomic_DNA"/>
</dbReference>
<gene>
    <name evidence="1" type="ORF">DUNSADRAFT_17362</name>
</gene>
<protein>
    <submittedName>
        <fullName evidence="1">Divergent PAP2 family-domain-containing protein</fullName>
    </submittedName>
</protein>
<proteinExistence type="predicted"/>
<comment type="caution">
    <text evidence="1">The sequence shown here is derived from an EMBL/GenBank/DDBJ whole genome shotgun (WGS) entry which is preliminary data.</text>
</comment>
<keyword evidence="2" id="KW-1185">Reference proteome</keyword>
<dbReference type="PANTHER" id="PTHR31446:SF29">
    <property type="entry name" value="ACID PHOSPHATASE_VANADIUM-DEPENDENT HALOPEROXIDASE-RELATED PROTEIN"/>
    <property type="match status" value="1"/>
</dbReference>
<accession>A0ABQ7H078</accession>
<dbReference type="Pfam" id="PF02681">
    <property type="entry name" value="DUF212"/>
    <property type="match status" value="1"/>
</dbReference>
<evidence type="ECO:0000313" key="2">
    <source>
        <dbReference type="Proteomes" id="UP000815325"/>
    </source>
</evidence>
<name>A0ABQ7H078_DUNSA</name>
<evidence type="ECO:0000313" key="1">
    <source>
        <dbReference type="EMBL" id="KAF5840259.1"/>
    </source>
</evidence>
<dbReference type="Proteomes" id="UP000815325">
    <property type="component" value="Unassembled WGS sequence"/>
</dbReference>
<dbReference type="PANTHER" id="PTHR31446">
    <property type="entry name" value="ACID PHOSPHATASE/VANADIUM-DEPENDENT HALOPEROXIDASE-RELATED PROTEIN"/>
    <property type="match status" value="1"/>
</dbReference>
<reference evidence="1" key="1">
    <citation type="submission" date="2017-08" db="EMBL/GenBank/DDBJ databases">
        <authorList>
            <person name="Polle J.E."/>
            <person name="Barry K."/>
            <person name="Cushman J."/>
            <person name="Schmutz J."/>
            <person name="Tran D."/>
            <person name="Hathwaick L.T."/>
            <person name="Yim W.C."/>
            <person name="Jenkins J."/>
            <person name="Mckie-Krisberg Z.M."/>
            <person name="Prochnik S."/>
            <person name="Lindquist E."/>
            <person name="Dockter R.B."/>
            <person name="Adam C."/>
            <person name="Molina H."/>
            <person name="Bunkerborg J."/>
            <person name="Jin E."/>
            <person name="Buchheim M."/>
            <person name="Magnuson J."/>
        </authorList>
    </citation>
    <scope>NUCLEOTIDE SEQUENCE</scope>
    <source>
        <strain evidence="1">CCAP 19/18</strain>
    </source>
</reference>